<organism evidence="18 19">
    <name type="scientific">Variovorax humicola</name>
    <dbReference type="NCBI Taxonomy" id="1769758"/>
    <lineage>
        <taxon>Bacteria</taxon>
        <taxon>Pseudomonadati</taxon>
        <taxon>Pseudomonadota</taxon>
        <taxon>Betaproteobacteria</taxon>
        <taxon>Burkholderiales</taxon>
        <taxon>Comamonadaceae</taxon>
        <taxon>Variovorax</taxon>
    </lineage>
</organism>
<feature type="transmembrane region" description="Helical" evidence="14">
    <location>
        <begin position="33"/>
        <end position="52"/>
    </location>
</feature>
<gene>
    <name evidence="18" type="ORF">WKW80_27070</name>
</gene>
<dbReference type="InterPro" id="IPR050445">
    <property type="entry name" value="Bact_polysacc_biosynth/exp"/>
</dbReference>
<dbReference type="Gene3D" id="3.40.50.300">
    <property type="entry name" value="P-loop containing nucleotide triphosphate hydrolases"/>
    <property type="match status" value="1"/>
</dbReference>
<dbReference type="Pfam" id="PF13614">
    <property type="entry name" value="AAA_31"/>
    <property type="match status" value="1"/>
</dbReference>
<evidence type="ECO:0000256" key="2">
    <source>
        <dbReference type="ARBA" id="ARBA00008883"/>
    </source>
</evidence>
<evidence type="ECO:0000259" key="17">
    <source>
        <dbReference type="Pfam" id="PF13807"/>
    </source>
</evidence>
<dbReference type="Proteomes" id="UP001363010">
    <property type="component" value="Unassembled WGS sequence"/>
</dbReference>
<keyword evidence="7" id="KW-0547">Nucleotide-binding</keyword>
<evidence type="ECO:0000256" key="8">
    <source>
        <dbReference type="ARBA" id="ARBA00022777"/>
    </source>
</evidence>
<evidence type="ECO:0000259" key="15">
    <source>
        <dbReference type="Pfam" id="PF02706"/>
    </source>
</evidence>
<accession>A0ABU8W6H4</accession>
<dbReference type="Pfam" id="PF02706">
    <property type="entry name" value="Wzz"/>
    <property type="match status" value="1"/>
</dbReference>
<keyword evidence="11 14" id="KW-0472">Membrane</keyword>
<evidence type="ECO:0000259" key="16">
    <source>
        <dbReference type="Pfam" id="PF13614"/>
    </source>
</evidence>
<keyword evidence="4" id="KW-0997">Cell inner membrane</keyword>
<dbReference type="SUPFAM" id="SSF52540">
    <property type="entry name" value="P-loop containing nucleoside triphosphate hydrolases"/>
    <property type="match status" value="1"/>
</dbReference>
<evidence type="ECO:0000256" key="11">
    <source>
        <dbReference type="ARBA" id="ARBA00023136"/>
    </source>
</evidence>
<dbReference type="Pfam" id="PF13807">
    <property type="entry name" value="GNVR"/>
    <property type="match status" value="1"/>
</dbReference>
<dbReference type="PANTHER" id="PTHR32309:SF32">
    <property type="entry name" value="TYROSINE-PROTEIN KINASE ETK-RELATED"/>
    <property type="match status" value="1"/>
</dbReference>
<evidence type="ECO:0000256" key="3">
    <source>
        <dbReference type="ARBA" id="ARBA00022475"/>
    </source>
</evidence>
<dbReference type="InterPro" id="IPR003856">
    <property type="entry name" value="LPS_length_determ_N"/>
</dbReference>
<name>A0ABU8W6H4_9BURK</name>
<evidence type="ECO:0000256" key="13">
    <source>
        <dbReference type="ARBA" id="ARBA00053015"/>
    </source>
</evidence>
<keyword evidence="9" id="KW-0067">ATP-binding</keyword>
<evidence type="ECO:0000256" key="9">
    <source>
        <dbReference type="ARBA" id="ARBA00022840"/>
    </source>
</evidence>
<dbReference type="InterPro" id="IPR032807">
    <property type="entry name" value="GNVR"/>
</dbReference>
<feature type="domain" description="AAA" evidence="16">
    <location>
        <begin position="546"/>
        <end position="672"/>
    </location>
</feature>
<dbReference type="Pfam" id="PF23607">
    <property type="entry name" value="WZC_N"/>
    <property type="match status" value="1"/>
</dbReference>
<keyword evidence="19" id="KW-1185">Reference proteome</keyword>
<evidence type="ECO:0000256" key="5">
    <source>
        <dbReference type="ARBA" id="ARBA00022679"/>
    </source>
</evidence>
<evidence type="ECO:0000256" key="10">
    <source>
        <dbReference type="ARBA" id="ARBA00022989"/>
    </source>
</evidence>
<evidence type="ECO:0000256" key="1">
    <source>
        <dbReference type="ARBA" id="ARBA00004429"/>
    </source>
</evidence>
<comment type="caution">
    <text evidence="18">The sequence shown here is derived from an EMBL/GenBank/DDBJ whole genome shotgun (WGS) entry which is preliminary data.</text>
</comment>
<feature type="transmembrane region" description="Helical" evidence="14">
    <location>
        <begin position="447"/>
        <end position="466"/>
    </location>
</feature>
<dbReference type="InterPro" id="IPR005702">
    <property type="entry name" value="Wzc-like_C"/>
</dbReference>
<dbReference type="EMBL" id="JBBKZV010000024">
    <property type="protein sequence ID" value="MEJ8825646.1"/>
    <property type="molecule type" value="Genomic_DNA"/>
</dbReference>
<comment type="catalytic activity">
    <reaction evidence="13">
        <text>L-tyrosyl-[protein] + ATP = O-phospho-L-tyrosyl-[protein] + ADP + H(+)</text>
        <dbReference type="Rhea" id="RHEA:10596"/>
        <dbReference type="Rhea" id="RHEA-COMP:10136"/>
        <dbReference type="Rhea" id="RHEA-COMP:20101"/>
        <dbReference type="ChEBI" id="CHEBI:15378"/>
        <dbReference type="ChEBI" id="CHEBI:30616"/>
        <dbReference type="ChEBI" id="CHEBI:46858"/>
        <dbReference type="ChEBI" id="CHEBI:61978"/>
        <dbReference type="ChEBI" id="CHEBI:456216"/>
    </reaction>
</comment>
<dbReference type="CDD" id="cd05387">
    <property type="entry name" value="BY-kinase"/>
    <property type="match status" value="1"/>
</dbReference>
<dbReference type="InterPro" id="IPR005700">
    <property type="entry name" value="EPS_ExoP-like"/>
</dbReference>
<reference evidence="18 19" key="1">
    <citation type="submission" date="2024-03" db="EMBL/GenBank/DDBJ databases">
        <title>Novel species of the genus Variovorax.</title>
        <authorList>
            <person name="Liu Q."/>
            <person name="Xin Y.-H."/>
        </authorList>
    </citation>
    <scope>NUCLEOTIDE SEQUENCE [LARGE SCALE GENOMIC DNA]</scope>
    <source>
        <strain evidence="18 19">KACC 18501</strain>
    </source>
</reference>
<evidence type="ECO:0000313" key="18">
    <source>
        <dbReference type="EMBL" id="MEJ8825646.1"/>
    </source>
</evidence>
<comment type="similarity">
    <text evidence="2">Belongs to the etk/wzc family.</text>
</comment>
<keyword evidence="12" id="KW-0829">Tyrosine-protein kinase</keyword>
<evidence type="ECO:0000256" key="4">
    <source>
        <dbReference type="ARBA" id="ARBA00022519"/>
    </source>
</evidence>
<keyword evidence="5 18" id="KW-0808">Transferase</keyword>
<evidence type="ECO:0000313" key="19">
    <source>
        <dbReference type="Proteomes" id="UP001363010"/>
    </source>
</evidence>
<keyword evidence="3" id="KW-1003">Cell membrane</keyword>
<keyword evidence="8" id="KW-0418">Kinase</keyword>
<evidence type="ECO:0000256" key="14">
    <source>
        <dbReference type="SAM" id="Phobius"/>
    </source>
</evidence>
<dbReference type="RefSeq" id="WP_340366673.1">
    <property type="nucleotide sequence ID" value="NZ_JBBKZV010000024.1"/>
</dbReference>
<evidence type="ECO:0000256" key="6">
    <source>
        <dbReference type="ARBA" id="ARBA00022692"/>
    </source>
</evidence>
<evidence type="ECO:0000256" key="7">
    <source>
        <dbReference type="ARBA" id="ARBA00022741"/>
    </source>
</evidence>
<dbReference type="PANTHER" id="PTHR32309">
    <property type="entry name" value="TYROSINE-PROTEIN KINASE"/>
    <property type="match status" value="1"/>
</dbReference>
<keyword evidence="10 14" id="KW-1133">Transmembrane helix</keyword>
<proteinExistence type="inferred from homology"/>
<comment type="subcellular location">
    <subcellularLocation>
        <location evidence="1">Cell inner membrane</location>
        <topology evidence="1">Multi-pass membrane protein</topology>
    </subcellularLocation>
</comment>
<evidence type="ECO:0000256" key="12">
    <source>
        <dbReference type="ARBA" id="ARBA00023137"/>
    </source>
</evidence>
<feature type="domain" description="Polysaccharide chain length determinant N-terminal" evidence="15">
    <location>
        <begin position="18"/>
        <end position="110"/>
    </location>
</feature>
<feature type="domain" description="Tyrosine-protein kinase G-rich" evidence="17">
    <location>
        <begin position="388"/>
        <end position="468"/>
    </location>
</feature>
<dbReference type="NCBIfam" id="TIGR01007">
    <property type="entry name" value="eps_fam"/>
    <property type="match status" value="1"/>
</dbReference>
<sequence length="741" mass="80363">MNPPKSTMPVATRPTGDGINLLELLDVLLDNRWLIATVTALALLAGAAYALLSPPVYQANTVIQVEDSKSDPVSSMLGQAAGLFDIHSPASAEMQILRSRLVVDQAVANLGLDIEVTPRYIPLVGRWLAASSTTPSRPGLLGFGGFVSGNEALSVSSFDVPDAMEGRRFVVRLTPEGYELISPDGGLLAHGEFGQPLAFLVDGGSGRLLVNQAVGNTGAQFYVTRLFRLSVTEDLQKDLKITEEGKQSGVMRATLEGEDPRAVARLLNEIGALYVRQNIQRKAAEAEKSLEFLGTFLPQLRHQLEESETKFNRFRNRNSTFDLDSEGKAVLEQSVKLQTDLLTLQQKRKELRSLYTPEHFSIRAVDAQIGALNGQLSNLNSRVKKLPDVQQELLGLTRDVKVNSELYVNLLNSSQQLRLLKEGKVGNVRIVDTASVTKKPVKPQRPLIVALATVLGLVIGLAISFLRNNLRPGLKDPAEIEQHTGLHVFASIPHSELEVRHANDLSKKIPGTRVLAVTAPKDHAVESMRSLRTAMQFEMLEATNNVILITGPTPGIGKSFVSVNFAAVLGAAGKKVLLIDADLRKGHLNQYFGLQREIGVSEIIAGTVAINDAIHRGVMPNVDFLSTGILPPNPAELLLSAAAVDLVKRAEKNYDLIIVDTPPVLAASDTAVLGPLAGVVLLVARAEVTSIGELQESNKRLLGAGARVNGVVFNALNMNKRRYGYGIGFKYGGYRYINYKY</sequence>
<protein>
    <submittedName>
        <fullName evidence="18">Polysaccharide biosynthesis tyrosine autokinase</fullName>
        <ecNumber evidence="18">2.7.10.2</ecNumber>
    </submittedName>
</protein>
<dbReference type="GO" id="GO:0004715">
    <property type="term" value="F:non-membrane spanning protein tyrosine kinase activity"/>
    <property type="evidence" value="ECO:0007669"/>
    <property type="project" value="UniProtKB-EC"/>
</dbReference>
<keyword evidence="6 14" id="KW-0812">Transmembrane</keyword>
<dbReference type="NCBIfam" id="TIGR01005">
    <property type="entry name" value="eps_transp_fam"/>
    <property type="match status" value="1"/>
</dbReference>
<dbReference type="InterPro" id="IPR025669">
    <property type="entry name" value="AAA_dom"/>
</dbReference>
<dbReference type="EC" id="2.7.10.2" evidence="18"/>
<dbReference type="InterPro" id="IPR027417">
    <property type="entry name" value="P-loop_NTPase"/>
</dbReference>